<reference evidence="9 10" key="1">
    <citation type="submission" date="2019-03" db="EMBL/GenBank/DDBJ databases">
        <title>Genomic Encyclopedia of Type Strains, Phase III (KMG-III): the genomes of soil and plant-associated and newly described type strains.</title>
        <authorList>
            <person name="Whitman W."/>
        </authorList>
    </citation>
    <scope>NUCLEOTIDE SEQUENCE [LARGE SCALE GENOMIC DNA]</scope>
    <source>
        <strain evidence="9 10">CGMCC 1.12801</strain>
    </source>
</reference>
<dbReference type="PANTHER" id="PTHR10030">
    <property type="entry name" value="ALPHA-L-FUCOSIDASE"/>
    <property type="match status" value="1"/>
</dbReference>
<dbReference type="AlphaFoldDB" id="A0A4R7CS18"/>
<dbReference type="SUPFAM" id="SSF51445">
    <property type="entry name" value="(Trans)glycosidases"/>
    <property type="match status" value="1"/>
</dbReference>
<dbReference type="InterPro" id="IPR000933">
    <property type="entry name" value="Glyco_hydro_29"/>
</dbReference>
<gene>
    <name evidence="9" type="ORF">B0I21_11549</name>
</gene>
<evidence type="ECO:0000313" key="9">
    <source>
        <dbReference type="EMBL" id="TDS06804.1"/>
    </source>
</evidence>
<keyword evidence="5" id="KW-0378">Hydrolase</keyword>
<dbReference type="SMART" id="SM00812">
    <property type="entry name" value="Alpha_L_fucos"/>
    <property type="match status" value="1"/>
</dbReference>
<dbReference type="EC" id="3.2.1.51" evidence="3"/>
<evidence type="ECO:0000259" key="8">
    <source>
        <dbReference type="Pfam" id="PF01120"/>
    </source>
</evidence>
<evidence type="ECO:0000256" key="5">
    <source>
        <dbReference type="ARBA" id="ARBA00022801"/>
    </source>
</evidence>
<dbReference type="GO" id="GO:0005764">
    <property type="term" value="C:lysosome"/>
    <property type="evidence" value="ECO:0007669"/>
    <property type="project" value="TreeGrafter"/>
</dbReference>
<keyword evidence="10" id="KW-1185">Reference proteome</keyword>
<dbReference type="GO" id="GO:0016139">
    <property type="term" value="P:glycoside catabolic process"/>
    <property type="evidence" value="ECO:0007669"/>
    <property type="project" value="TreeGrafter"/>
</dbReference>
<comment type="similarity">
    <text evidence="2">Belongs to the glycosyl hydrolase 29 family.</text>
</comment>
<dbReference type="PRINTS" id="PR00741">
    <property type="entry name" value="GLHYDRLASE29"/>
</dbReference>
<dbReference type="InterPro" id="IPR016286">
    <property type="entry name" value="FUC_metazoa-typ"/>
</dbReference>
<evidence type="ECO:0000256" key="3">
    <source>
        <dbReference type="ARBA" id="ARBA00012662"/>
    </source>
</evidence>
<evidence type="ECO:0000256" key="4">
    <source>
        <dbReference type="ARBA" id="ARBA00022729"/>
    </source>
</evidence>
<keyword evidence="6" id="KW-0326">Glycosidase</keyword>
<dbReference type="Gene3D" id="3.20.20.80">
    <property type="entry name" value="Glycosidases"/>
    <property type="match status" value="1"/>
</dbReference>
<dbReference type="InterPro" id="IPR017853">
    <property type="entry name" value="GH"/>
</dbReference>
<proteinExistence type="inferred from homology"/>
<feature type="signal peptide" evidence="7">
    <location>
        <begin position="1"/>
        <end position="25"/>
    </location>
</feature>
<dbReference type="FunFam" id="3.20.20.80:FF:000052">
    <property type="entry name" value="Putative alpha-L-fucosidase 1"/>
    <property type="match status" value="1"/>
</dbReference>
<accession>A0A4R7CS18</accession>
<dbReference type="GO" id="GO:0006004">
    <property type="term" value="P:fucose metabolic process"/>
    <property type="evidence" value="ECO:0007669"/>
    <property type="project" value="InterPro"/>
</dbReference>
<keyword evidence="4 7" id="KW-0732">Signal</keyword>
<name>A0A4R7CS18_9SPHI</name>
<dbReference type="GO" id="GO:0004560">
    <property type="term" value="F:alpha-L-fucosidase activity"/>
    <property type="evidence" value="ECO:0007669"/>
    <property type="project" value="InterPro"/>
</dbReference>
<sequence length="457" mass="51989">MKNIPMRRYLTKTLLLCSLGFGAAAQELPVPNKVQLDWQKLETTAFIHFTVNTYTGKEWGDGTEDPSIFNPVDFDADKMIRILKETGFKMAIITAKHHDGFCLWPTAYTDHSVKKSPWKNGQGDIVREIEQACRKHGIQFGFYLSPWDQNHPSYGTPAYNSFYKSQLRELLTNYGEIAEVWFDGAKDKKAVDMEYDFQAYWALVRELQPAAVIFSDVGPDVRWVGNEKGVAGDTMWSTINIRPEDAPGKMSPAYLNVGDPEGSLWIPTETDVSIRPGWFYHSEEDDMVRSPKNLVDLYYSSVGRNSLLLLNIPPNKQGNFALKDVENLYAFRAILDETFKTDLASGKVDRALSDRRLDSYLELSQGKALETDLKKEVSFDRILLQENIAQGQHSAQGLIEYWDGSTWEELAQFTTIGYKRLLKVPLTKTRKIRVTINQALQPVQLAEIGLYKASEKE</sequence>
<dbReference type="Proteomes" id="UP000294752">
    <property type="component" value="Unassembled WGS sequence"/>
</dbReference>
<comment type="caution">
    <text evidence="9">The sequence shown here is derived from an EMBL/GenBank/DDBJ whole genome shotgun (WGS) entry which is preliminary data.</text>
</comment>
<dbReference type="Pfam" id="PF01120">
    <property type="entry name" value="Alpha_L_fucos"/>
    <property type="match status" value="1"/>
</dbReference>
<dbReference type="EMBL" id="SNZV01000015">
    <property type="protein sequence ID" value="TDS06804.1"/>
    <property type="molecule type" value="Genomic_DNA"/>
</dbReference>
<evidence type="ECO:0000256" key="7">
    <source>
        <dbReference type="SAM" id="SignalP"/>
    </source>
</evidence>
<evidence type="ECO:0000256" key="6">
    <source>
        <dbReference type="ARBA" id="ARBA00023295"/>
    </source>
</evidence>
<protein>
    <recommendedName>
        <fullName evidence="3">alpha-L-fucosidase</fullName>
        <ecNumber evidence="3">3.2.1.51</ecNumber>
    </recommendedName>
</protein>
<dbReference type="Gene3D" id="2.60.120.260">
    <property type="entry name" value="Galactose-binding domain-like"/>
    <property type="match status" value="1"/>
</dbReference>
<evidence type="ECO:0000256" key="2">
    <source>
        <dbReference type="ARBA" id="ARBA00007951"/>
    </source>
</evidence>
<feature type="domain" description="Glycoside hydrolase family 29 N-terminal" evidence="8">
    <location>
        <begin position="38"/>
        <end position="329"/>
    </location>
</feature>
<evidence type="ECO:0000256" key="1">
    <source>
        <dbReference type="ARBA" id="ARBA00004071"/>
    </source>
</evidence>
<comment type="function">
    <text evidence="1">Alpha-L-fucosidase is responsible for hydrolyzing the alpha-1,6-linked fucose joined to the reducing-end N-acetylglucosamine of the carbohydrate moieties of glycoproteins.</text>
</comment>
<dbReference type="PANTHER" id="PTHR10030:SF37">
    <property type="entry name" value="ALPHA-L-FUCOSIDASE-RELATED"/>
    <property type="match status" value="1"/>
</dbReference>
<feature type="chain" id="PRO_5020873998" description="alpha-L-fucosidase" evidence="7">
    <location>
        <begin position="26"/>
        <end position="457"/>
    </location>
</feature>
<dbReference type="InterPro" id="IPR057739">
    <property type="entry name" value="Glyco_hydro_29_N"/>
</dbReference>
<organism evidence="9 10">
    <name type="scientific">Sphingobacterium paludis</name>
    <dbReference type="NCBI Taxonomy" id="1476465"/>
    <lineage>
        <taxon>Bacteria</taxon>
        <taxon>Pseudomonadati</taxon>
        <taxon>Bacteroidota</taxon>
        <taxon>Sphingobacteriia</taxon>
        <taxon>Sphingobacteriales</taxon>
        <taxon>Sphingobacteriaceae</taxon>
        <taxon>Sphingobacterium</taxon>
    </lineage>
</organism>
<evidence type="ECO:0000313" key="10">
    <source>
        <dbReference type="Proteomes" id="UP000294752"/>
    </source>
</evidence>